<dbReference type="GeneID" id="84574334"/>
<gene>
    <name evidence="2" type="ORF">NCTC10254_00951</name>
</gene>
<dbReference type="EMBL" id="UARK01000002">
    <property type="protein sequence ID" value="SPW27675.1"/>
    <property type="molecule type" value="Genomic_DNA"/>
</dbReference>
<organism evidence="2 3">
    <name type="scientific">Corynebacterium matruchotii</name>
    <dbReference type="NCBI Taxonomy" id="43768"/>
    <lineage>
        <taxon>Bacteria</taxon>
        <taxon>Bacillati</taxon>
        <taxon>Actinomycetota</taxon>
        <taxon>Actinomycetes</taxon>
        <taxon>Mycobacteriales</taxon>
        <taxon>Corynebacteriaceae</taxon>
        <taxon>Corynebacterium</taxon>
    </lineage>
</organism>
<protein>
    <submittedName>
        <fullName evidence="2">Uncharacterized protein</fullName>
    </submittedName>
</protein>
<comment type="caution">
    <text evidence="2">The sequence shown here is derived from an EMBL/GenBank/DDBJ whole genome shotgun (WGS) entry which is preliminary data.</text>
</comment>
<dbReference type="RefSeq" id="WP_005526518.1">
    <property type="nucleotide sequence ID" value="NZ_CAUSYL010000001.1"/>
</dbReference>
<keyword evidence="1" id="KW-0175">Coiled coil</keyword>
<proteinExistence type="predicted"/>
<accession>A0A6H9XIH7</accession>
<dbReference type="AlphaFoldDB" id="A0A6H9XIH7"/>
<reference evidence="2 3" key="1">
    <citation type="submission" date="2018-06" db="EMBL/GenBank/DDBJ databases">
        <authorList>
            <consortium name="Pathogen Informatics"/>
            <person name="Doyle S."/>
        </authorList>
    </citation>
    <scope>NUCLEOTIDE SEQUENCE [LARGE SCALE GENOMIC DNA]</scope>
    <source>
        <strain evidence="2 3">NCTC10254</strain>
    </source>
</reference>
<name>A0A6H9XIH7_9CORY</name>
<dbReference type="Proteomes" id="UP000249886">
    <property type="component" value="Unassembled WGS sequence"/>
</dbReference>
<sequence>MFPPYSASDYGNENGPGVSLVEIEPGVAVVMGDRPLESMGLPAEFDCEVTPFQLMPPGDIQNLADKISLATGGLNLAAQGAQGMVSARGLVRLAPETMKAMKSGLQPLTSGGKNLGVLVGKGGKIAHQIRWVPATGVAATSVLAALGPAAAALALQAQLASVSKKLDKNLKETQSIAHTIYGNRWYDLMGLYKNAVRAFREAQELGVVNQHTFSLVAADLSNLEGKRGSFRNNLRQHVAALNTDRKQQLDYIRENSNQILADVQAVMVAEETWRCFHLLRTAHISCDTTMDPALKEKQLAHMVEQAQQEYSQVMDEVSRITLELERMCSLIAILPGKRSMSFFGSNNTRNDDEVARMAATLAKTVSEMRNQVHAIPEKPDPKVTAFYGRVPDDVLVLLQYLLPEDEPLLALAEAKSYDSFFDSDVYLGITLTRFFVSGKNKMSREGIIDKMYPLADVRYVRFREQDGLGPKLEIFTENDNISLYFDTWAANGSWLADAQRIRDLFATVMNIPEQEYRDDSLFAEAHQALEAAKTGMKELPRKSRHSAG</sequence>
<feature type="coiled-coil region" evidence="1">
    <location>
        <begin position="296"/>
        <end position="323"/>
    </location>
</feature>
<evidence type="ECO:0000313" key="3">
    <source>
        <dbReference type="Proteomes" id="UP000249886"/>
    </source>
</evidence>
<evidence type="ECO:0000313" key="2">
    <source>
        <dbReference type="EMBL" id="SPW27675.1"/>
    </source>
</evidence>
<evidence type="ECO:0000256" key="1">
    <source>
        <dbReference type="SAM" id="Coils"/>
    </source>
</evidence>